<comment type="caution">
    <text evidence="1">The sequence shown here is derived from an EMBL/GenBank/DDBJ whole genome shotgun (WGS) entry which is preliminary data.</text>
</comment>
<accession>A0A7K1TEG8</accession>
<proteinExistence type="predicted"/>
<keyword evidence="2" id="KW-1185">Reference proteome</keyword>
<evidence type="ECO:0008006" key="3">
    <source>
        <dbReference type="Google" id="ProtNLM"/>
    </source>
</evidence>
<evidence type="ECO:0000313" key="2">
    <source>
        <dbReference type="Proteomes" id="UP000441336"/>
    </source>
</evidence>
<dbReference type="EMBL" id="WQKZ01000002">
    <property type="protein sequence ID" value="MVN76808.1"/>
    <property type="molecule type" value="Genomic_DNA"/>
</dbReference>
<protein>
    <recommendedName>
        <fullName evidence="3">Fibronectin type-III domain-containing protein</fullName>
    </recommendedName>
</protein>
<dbReference type="AlphaFoldDB" id="A0A7K1TEG8"/>
<organism evidence="1 2">
    <name type="scientific">Hymenobacter ginkgonis</name>
    <dbReference type="NCBI Taxonomy" id="2682976"/>
    <lineage>
        <taxon>Bacteria</taxon>
        <taxon>Pseudomonadati</taxon>
        <taxon>Bacteroidota</taxon>
        <taxon>Cytophagia</taxon>
        <taxon>Cytophagales</taxon>
        <taxon>Hymenobacteraceae</taxon>
        <taxon>Hymenobacter</taxon>
    </lineage>
</organism>
<reference evidence="1 2" key="1">
    <citation type="submission" date="2019-12" db="EMBL/GenBank/DDBJ databases">
        <title>Hymenobacter sp. HMF4947 Genome sequencing and assembly.</title>
        <authorList>
            <person name="Kang H."/>
            <person name="Cha I."/>
            <person name="Kim H."/>
            <person name="Joh K."/>
        </authorList>
    </citation>
    <scope>NUCLEOTIDE SEQUENCE [LARGE SCALE GENOMIC DNA]</scope>
    <source>
        <strain evidence="1 2">HMF4947</strain>
    </source>
</reference>
<sequence>MATYDGSAVRVEWEVNTETDVTGFDLSRKSPDETDFRVISRVVPTGQLRYSFADTCLYRSHSGLLQGPVAYRLTVRGPGPDQAYTTTVAGTVSTLERSWGTIKSMFR</sequence>
<name>A0A7K1TEG8_9BACT</name>
<gene>
    <name evidence="1" type="ORF">GO988_10785</name>
</gene>
<dbReference type="Proteomes" id="UP000441336">
    <property type="component" value="Unassembled WGS sequence"/>
</dbReference>
<evidence type="ECO:0000313" key="1">
    <source>
        <dbReference type="EMBL" id="MVN76808.1"/>
    </source>
</evidence>
<dbReference type="RefSeq" id="WP_157565065.1">
    <property type="nucleotide sequence ID" value="NZ_WQKZ01000002.1"/>
</dbReference>